<feature type="region of interest" description="Disordered" evidence="1">
    <location>
        <begin position="1"/>
        <end position="25"/>
    </location>
</feature>
<reference evidence="2" key="1">
    <citation type="submission" date="2014-09" db="EMBL/GenBank/DDBJ databases">
        <authorList>
            <person name="Magalhaes I.L.F."/>
            <person name="Oliveira U."/>
            <person name="Santos F.R."/>
            <person name="Vidigal T.H.D.A."/>
            <person name="Brescovit A.D."/>
            <person name="Santos A.J."/>
        </authorList>
    </citation>
    <scope>NUCLEOTIDE SEQUENCE</scope>
    <source>
        <tissue evidence="2">Shoot tissue taken approximately 20 cm above the soil surface</tissue>
    </source>
</reference>
<sequence length="48" mass="5639">MQFTVEGLHCPNSSDTTPSSSPRHDMKNFTFFVLQKNENYPPCYEHYI</sequence>
<evidence type="ECO:0000313" key="2">
    <source>
        <dbReference type="EMBL" id="JAE14621.1"/>
    </source>
</evidence>
<dbReference type="AlphaFoldDB" id="A0A0A9FWF9"/>
<dbReference type="EMBL" id="GBRH01183275">
    <property type="protein sequence ID" value="JAE14621.1"/>
    <property type="molecule type" value="Transcribed_RNA"/>
</dbReference>
<evidence type="ECO:0000256" key="1">
    <source>
        <dbReference type="SAM" id="MobiDB-lite"/>
    </source>
</evidence>
<protein>
    <submittedName>
        <fullName evidence="2">Uncharacterized protein</fullName>
    </submittedName>
</protein>
<organism evidence="2">
    <name type="scientific">Arundo donax</name>
    <name type="common">Giant reed</name>
    <name type="synonym">Donax arundinaceus</name>
    <dbReference type="NCBI Taxonomy" id="35708"/>
    <lineage>
        <taxon>Eukaryota</taxon>
        <taxon>Viridiplantae</taxon>
        <taxon>Streptophyta</taxon>
        <taxon>Embryophyta</taxon>
        <taxon>Tracheophyta</taxon>
        <taxon>Spermatophyta</taxon>
        <taxon>Magnoliopsida</taxon>
        <taxon>Liliopsida</taxon>
        <taxon>Poales</taxon>
        <taxon>Poaceae</taxon>
        <taxon>PACMAD clade</taxon>
        <taxon>Arundinoideae</taxon>
        <taxon>Arundineae</taxon>
        <taxon>Arundo</taxon>
    </lineage>
</organism>
<reference evidence="2" key="2">
    <citation type="journal article" date="2015" name="Data Brief">
        <title>Shoot transcriptome of the giant reed, Arundo donax.</title>
        <authorList>
            <person name="Barrero R.A."/>
            <person name="Guerrero F.D."/>
            <person name="Moolhuijzen P."/>
            <person name="Goolsby J.A."/>
            <person name="Tidwell J."/>
            <person name="Bellgard S.E."/>
            <person name="Bellgard M.I."/>
        </authorList>
    </citation>
    <scope>NUCLEOTIDE SEQUENCE</scope>
    <source>
        <tissue evidence="2">Shoot tissue taken approximately 20 cm above the soil surface</tissue>
    </source>
</reference>
<name>A0A0A9FWF9_ARUDO</name>
<accession>A0A0A9FWF9</accession>
<proteinExistence type="predicted"/>